<reference evidence="1" key="2">
    <citation type="submission" date="2020-08" db="EMBL/GenBank/DDBJ databases">
        <title>Plant Genome Project.</title>
        <authorList>
            <person name="Zhang R.-G."/>
        </authorList>
    </citation>
    <scope>NUCLEOTIDE SEQUENCE</scope>
    <source>
        <strain evidence="1">Huo1</strain>
        <tissue evidence="1">Leaf</tissue>
    </source>
</reference>
<dbReference type="PANTHER" id="PTHR31676:SF10">
    <property type="entry name" value="EXPRESSED PROTEIN"/>
    <property type="match status" value="1"/>
</dbReference>
<dbReference type="PANTHER" id="PTHR31676">
    <property type="entry name" value="T31J12.3 PROTEIN-RELATED"/>
    <property type="match status" value="1"/>
</dbReference>
<reference evidence="1" key="1">
    <citation type="submission" date="2018-01" db="EMBL/GenBank/DDBJ databases">
        <authorList>
            <person name="Mao J.F."/>
        </authorList>
    </citation>
    <scope>NUCLEOTIDE SEQUENCE</scope>
    <source>
        <strain evidence="1">Huo1</strain>
        <tissue evidence="1">Leaf</tissue>
    </source>
</reference>
<evidence type="ECO:0000313" key="2">
    <source>
        <dbReference type="Proteomes" id="UP000298416"/>
    </source>
</evidence>
<dbReference type="OrthoDB" id="905938at2759"/>
<comment type="caution">
    <text evidence="1">The sequence shown here is derived from an EMBL/GenBank/DDBJ whole genome shotgun (WGS) entry which is preliminary data.</text>
</comment>
<dbReference type="InterPro" id="IPR036758">
    <property type="entry name" value="At5g01610-like"/>
</dbReference>
<dbReference type="AlphaFoldDB" id="A0A8X8XQC9"/>
<sequence length="146" mass="16191">METPSILETQSKGAEIYQGEACKENLGKLLEEFSVPKGVFHVGEVEEVGLNRSTGFFWLKQKEKTEHYFPGLGSMIYDSQITSSIDQSHLKNITGLQAKQFFITATVSDVHVGVTSDDTVKFTTTLGLSRNQPISAFEPEDENKSI</sequence>
<protein>
    <submittedName>
        <fullName evidence="1">Uncharacterized protein</fullName>
    </submittedName>
</protein>
<evidence type="ECO:0000313" key="1">
    <source>
        <dbReference type="EMBL" id="KAG6416679.1"/>
    </source>
</evidence>
<dbReference type="InterPro" id="IPR007493">
    <property type="entry name" value="DUF538"/>
</dbReference>
<dbReference type="EMBL" id="PNBA02000008">
    <property type="protein sequence ID" value="KAG6416679.1"/>
    <property type="molecule type" value="Genomic_DNA"/>
</dbReference>
<dbReference type="Gene3D" id="2.30.240.10">
    <property type="entry name" value="At5g01610-like"/>
    <property type="match status" value="1"/>
</dbReference>
<dbReference type="SUPFAM" id="SSF141562">
    <property type="entry name" value="At5g01610-like"/>
    <property type="match status" value="1"/>
</dbReference>
<keyword evidence="2" id="KW-1185">Reference proteome</keyword>
<name>A0A8X8XQC9_SALSN</name>
<organism evidence="1">
    <name type="scientific">Salvia splendens</name>
    <name type="common">Scarlet sage</name>
    <dbReference type="NCBI Taxonomy" id="180675"/>
    <lineage>
        <taxon>Eukaryota</taxon>
        <taxon>Viridiplantae</taxon>
        <taxon>Streptophyta</taxon>
        <taxon>Embryophyta</taxon>
        <taxon>Tracheophyta</taxon>
        <taxon>Spermatophyta</taxon>
        <taxon>Magnoliopsida</taxon>
        <taxon>eudicotyledons</taxon>
        <taxon>Gunneridae</taxon>
        <taxon>Pentapetalae</taxon>
        <taxon>asterids</taxon>
        <taxon>lamiids</taxon>
        <taxon>Lamiales</taxon>
        <taxon>Lamiaceae</taxon>
        <taxon>Nepetoideae</taxon>
        <taxon>Mentheae</taxon>
        <taxon>Salviinae</taxon>
        <taxon>Salvia</taxon>
        <taxon>Salvia subgen. Calosphace</taxon>
        <taxon>core Calosphace</taxon>
    </lineage>
</organism>
<gene>
    <name evidence="1" type="ORF">SASPL_124114</name>
</gene>
<accession>A0A8X8XQC9</accession>
<dbReference type="Proteomes" id="UP000298416">
    <property type="component" value="Unassembled WGS sequence"/>
</dbReference>
<dbReference type="Pfam" id="PF04398">
    <property type="entry name" value="DUF538"/>
    <property type="match status" value="1"/>
</dbReference>
<proteinExistence type="predicted"/>